<gene>
    <name evidence="2" type="ORF">VNI00_017253</name>
</gene>
<keyword evidence="1" id="KW-0812">Transmembrane</keyword>
<feature type="transmembrane region" description="Helical" evidence="1">
    <location>
        <begin position="141"/>
        <end position="165"/>
    </location>
</feature>
<name>A0AAW0B6Q2_9AGAR</name>
<reference evidence="2 3" key="1">
    <citation type="submission" date="2024-01" db="EMBL/GenBank/DDBJ databases">
        <title>A draft genome for a cacao thread blight-causing isolate of Paramarasmius palmivorus.</title>
        <authorList>
            <person name="Baruah I.K."/>
            <person name="Bukari Y."/>
            <person name="Amoako-Attah I."/>
            <person name="Meinhardt L.W."/>
            <person name="Bailey B.A."/>
            <person name="Cohen S.P."/>
        </authorList>
    </citation>
    <scope>NUCLEOTIDE SEQUENCE [LARGE SCALE GENOMIC DNA]</scope>
    <source>
        <strain evidence="2 3">GH-12</strain>
    </source>
</reference>
<comment type="caution">
    <text evidence="2">The sequence shown here is derived from an EMBL/GenBank/DDBJ whole genome shotgun (WGS) entry which is preliminary data.</text>
</comment>
<evidence type="ECO:0000313" key="3">
    <source>
        <dbReference type="Proteomes" id="UP001383192"/>
    </source>
</evidence>
<dbReference type="AlphaFoldDB" id="A0AAW0B6Q2"/>
<evidence type="ECO:0000313" key="2">
    <source>
        <dbReference type="EMBL" id="KAK7021809.1"/>
    </source>
</evidence>
<evidence type="ECO:0000256" key="1">
    <source>
        <dbReference type="SAM" id="Phobius"/>
    </source>
</evidence>
<proteinExistence type="predicted"/>
<feature type="transmembrane region" description="Helical" evidence="1">
    <location>
        <begin position="186"/>
        <end position="209"/>
    </location>
</feature>
<keyword evidence="1" id="KW-0472">Membrane</keyword>
<sequence length="334" mass="37239">MAQDIEHAKSMFIALWTQTMLYGVNTVLFVMCVYVLVRNHKKQEGSINKPLLITSIILYTLCSAHVINDLSQAISAFITYEDKGGAMIYRLYIVWNYNVKIIVGPLILLAATTGCGGRAVWAFSNIKQGQDTYAIDIYTWGIALFTLSLCQNLLVTSLIAGRIWWCGKKLEATLGRKHTRKYGRAMVIFVESGALYSFFAFLVLITYALKTNSVVSELFFDSLPNADCKQFIAYDALAQVMGINPILIIVRVGLGLTSHDTTYQTTTRQTDTLFARTRAPRPESRSGIQVHKVTEVDTHGRQAAEDIEIDLDDMSQRSGKPNACISSSVDHIEV</sequence>
<dbReference type="EMBL" id="JAYKXP010000162">
    <property type="protein sequence ID" value="KAK7021809.1"/>
    <property type="molecule type" value="Genomic_DNA"/>
</dbReference>
<feature type="transmembrane region" description="Helical" evidence="1">
    <location>
        <begin position="101"/>
        <end position="121"/>
    </location>
</feature>
<dbReference type="Proteomes" id="UP001383192">
    <property type="component" value="Unassembled WGS sequence"/>
</dbReference>
<protein>
    <submittedName>
        <fullName evidence="2">Uncharacterized protein</fullName>
    </submittedName>
</protein>
<keyword evidence="3" id="KW-1185">Reference proteome</keyword>
<keyword evidence="1" id="KW-1133">Transmembrane helix</keyword>
<accession>A0AAW0B6Q2</accession>
<feature type="transmembrane region" description="Helical" evidence="1">
    <location>
        <begin position="12"/>
        <end position="36"/>
    </location>
</feature>
<organism evidence="2 3">
    <name type="scientific">Paramarasmius palmivorus</name>
    <dbReference type="NCBI Taxonomy" id="297713"/>
    <lineage>
        <taxon>Eukaryota</taxon>
        <taxon>Fungi</taxon>
        <taxon>Dikarya</taxon>
        <taxon>Basidiomycota</taxon>
        <taxon>Agaricomycotina</taxon>
        <taxon>Agaricomycetes</taxon>
        <taxon>Agaricomycetidae</taxon>
        <taxon>Agaricales</taxon>
        <taxon>Marasmiineae</taxon>
        <taxon>Marasmiaceae</taxon>
        <taxon>Paramarasmius</taxon>
    </lineage>
</organism>